<dbReference type="Proteomes" id="UP001166191">
    <property type="component" value="Unassembled WGS sequence"/>
</dbReference>
<comment type="caution">
    <text evidence="1">The sequence shown here is derived from an EMBL/GenBank/DDBJ whole genome shotgun (WGS) entry which is preliminary data.</text>
</comment>
<dbReference type="RefSeq" id="WP_216031265.1">
    <property type="nucleotide sequence ID" value="NZ_JAHKNG010000001.1"/>
</dbReference>
<proteinExistence type="predicted"/>
<evidence type="ECO:0000313" key="2">
    <source>
        <dbReference type="Proteomes" id="UP001166191"/>
    </source>
</evidence>
<evidence type="ECO:0000313" key="1">
    <source>
        <dbReference type="EMBL" id="MBU3028566.1"/>
    </source>
</evidence>
<dbReference type="PROSITE" id="PS51318">
    <property type="entry name" value="TAT"/>
    <property type="match status" value="1"/>
</dbReference>
<keyword evidence="2" id="KW-1185">Reference proteome</keyword>
<gene>
    <name evidence="1" type="ORF">KNW02_00360</name>
</gene>
<name>A0ABS6AGR7_9RHOB</name>
<accession>A0ABS6AGR7</accession>
<dbReference type="EMBL" id="JAHKNG010000001">
    <property type="protein sequence ID" value="MBU3028566.1"/>
    <property type="molecule type" value="Genomic_DNA"/>
</dbReference>
<reference evidence="1" key="1">
    <citation type="submission" date="2021-06" db="EMBL/GenBank/DDBJ databases">
        <title>Paracoccus bacterium XHP0099 sp. nov., isolated from the surface waters of the Yellow Sea.</title>
        <authorList>
            <person name="Xue H."/>
            <person name="Zhang D."/>
        </authorList>
    </citation>
    <scope>NUCLEOTIDE SEQUENCE</scope>
    <source>
        <strain evidence="1">XHP0099</strain>
    </source>
</reference>
<dbReference type="InterPro" id="IPR006311">
    <property type="entry name" value="TAT_signal"/>
</dbReference>
<sequence length="153" mass="16162">MPSAVPRRSVLLTGAAALAGGLAAFGPGPVLAIEASHIAPDRIDWRVAPMRLLMVEARDCDESAAWRRQIGGGYAASPVGRAAPLLLVDFGGPWPDGIVLGRRPNVTPTFVLLRRGMELDRIEGYPGEQFFYPRVAAMLRKAGTGVEGGRSGG</sequence>
<organism evidence="1 2">
    <name type="scientific">Paracoccus marinaquae</name>
    <dbReference type="NCBI Taxonomy" id="2841926"/>
    <lineage>
        <taxon>Bacteria</taxon>
        <taxon>Pseudomonadati</taxon>
        <taxon>Pseudomonadota</taxon>
        <taxon>Alphaproteobacteria</taxon>
        <taxon>Rhodobacterales</taxon>
        <taxon>Paracoccaceae</taxon>
        <taxon>Paracoccus</taxon>
    </lineage>
</organism>
<protein>
    <submittedName>
        <fullName evidence="1">SoxS protein</fullName>
    </submittedName>
</protein>